<gene>
    <name evidence="1" type="ORF">UFOVP454_46</name>
</gene>
<protein>
    <recommendedName>
        <fullName evidence="2">Lipoprotein</fullName>
    </recommendedName>
</protein>
<dbReference type="EMBL" id="LR796440">
    <property type="protein sequence ID" value="CAB4144612.1"/>
    <property type="molecule type" value="Genomic_DNA"/>
</dbReference>
<proteinExistence type="predicted"/>
<organism evidence="1">
    <name type="scientific">uncultured Caudovirales phage</name>
    <dbReference type="NCBI Taxonomy" id="2100421"/>
    <lineage>
        <taxon>Viruses</taxon>
        <taxon>Duplodnaviria</taxon>
        <taxon>Heunggongvirae</taxon>
        <taxon>Uroviricota</taxon>
        <taxon>Caudoviricetes</taxon>
        <taxon>Peduoviridae</taxon>
        <taxon>Maltschvirus</taxon>
        <taxon>Maltschvirus maltsch</taxon>
    </lineage>
</organism>
<sequence length="59" mass="6576">MMVLRNTILVGLLLACSGCVEMAGTFAGNILADQAVKQYDKYEKDKKNDTRQEIPKKTI</sequence>
<name>A0A6J5MEC0_9CAUD</name>
<evidence type="ECO:0000313" key="1">
    <source>
        <dbReference type="EMBL" id="CAB4144612.1"/>
    </source>
</evidence>
<reference evidence="1" key="1">
    <citation type="submission" date="2020-04" db="EMBL/GenBank/DDBJ databases">
        <authorList>
            <person name="Chiriac C."/>
            <person name="Salcher M."/>
            <person name="Ghai R."/>
            <person name="Kavagutti S V."/>
        </authorList>
    </citation>
    <scope>NUCLEOTIDE SEQUENCE</scope>
</reference>
<dbReference type="PROSITE" id="PS51257">
    <property type="entry name" value="PROKAR_LIPOPROTEIN"/>
    <property type="match status" value="1"/>
</dbReference>
<accession>A0A6J5MEC0</accession>
<evidence type="ECO:0008006" key="2">
    <source>
        <dbReference type="Google" id="ProtNLM"/>
    </source>
</evidence>